<feature type="region of interest" description="Disordered" evidence="1">
    <location>
        <begin position="289"/>
        <end position="455"/>
    </location>
</feature>
<evidence type="ECO:0000313" key="2">
    <source>
        <dbReference type="EMBL" id="GJT19570.1"/>
    </source>
</evidence>
<feature type="compositionally biased region" description="Polar residues" evidence="1">
    <location>
        <begin position="501"/>
        <end position="520"/>
    </location>
</feature>
<dbReference type="EMBL" id="BQNB010013727">
    <property type="protein sequence ID" value="GJT19570.1"/>
    <property type="molecule type" value="Genomic_DNA"/>
</dbReference>
<organism evidence="2 3">
    <name type="scientific">Tanacetum coccineum</name>
    <dbReference type="NCBI Taxonomy" id="301880"/>
    <lineage>
        <taxon>Eukaryota</taxon>
        <taxon>Viridiplantae</taxon>
        <taxon>Streptophyta</taxon>
        <taxon>Embryophyta</taxon>
        <taxon>Tracheophyta</taxon>
        <taxon>Spermatophyta</taxon>
        <taxon>Magnoliopsida</taxon>
        <taxon>eudicotyledons</taxon>
        <taxon>Gunneridae</taxon>
        <taxon>Pentapetalae</taxon>
        <taxon>asterids</taxon>
        <taxon>campanulids</taxon>
        <taxon>Asterales</taxon>
        <taxon>Asteraceae</taxon>
        <taxon>Asteroideae</taxon>
        <taxon>Anthemideae</taxon>
        <taxon>Anthemidinae</taxon>
        <taxon>Tanacetum</taxon>
    </lineage>
</organism>
<feature type="compositionally biased region" description="Polar residues" evidence="1">
    <location>
        <begin position="414"/>
        <end position="425"/>
    </location>
</feature>
<proteinExistence type="predicted"/>
<feature type="region of interest" description="Disordered" evidence="1">
    <location>
        <begin position="490"/>
        <end position="520"/>
    </location>
</feature>
<protein>
    <submittedName>
        <fullName evidence="2">Uncharacterized protein</fullName>
    </submittedName>
</protein>
<reference evidence="2" key="1">
    <citation type="journal article" date="2022" name="Int. J. Mol. Sci.">
        <title>Draft Genome of Tanacetum Coccineum: Genomic Comparison of Closely Related Tanacetum-Family Plants.</title>
        <authorList>
            <person name="Yamashiro T."/>
            <person name="Shiraishi A."/>
            <person name="Nakayama K."/>
            <person name="Satake H."/>
        </authorList>
    </citation>
    <scope>NUCLEOTIDE SEQUENCE</scope>
</reference>
<feature type="compositionally biased region" description="Polar residues" evidence="1">
    <location>
        <begin position="348"/>
        <end position="359"/>
    </location>
</feature>
<gene>
    <name evidence="2" type="ORF">Tco_0878276</name>
</gene>
<accession>A0ABQ5BXG9</accession>
<evidence type="ECO:0000256" key="1">
    <source>
        <dbReference type="SAM" id="MobiDB-lite"/>
    </source>
</evidence>
<reference evidence="2" key="2">
    <citation type="submission" date="2022-01" db="EMBL/GenBank/DDBJ databases">
        <authorList>
            <person name="Yamashiro T."/>
            <person name="Shiraishi A."/>
            <person name="Satake H."/>
            <person name="Nakayama K."/>
        </authorList>
    </citation>
    <scope>NUCLEOTIDE SEQUENCE</scope>
</reference>
<feature type="compositionally biased region" description="Basic residues" evidence="1">
    <location>
        <begin position="323"/>
        <end position="336"/>
    </location>
</feature>
<dbReference type="Proteomes" id="UP001151760">
    <property type="component" value="Unassembled WGS sequence"/>
</dbReference>
<keyword evidence="3" id="KW-1185">Reference proteome</keyword>
<feature type="compositionally biased region" description="Polar residues" evidence="1">
    <location>
        <begin position="303"/>
        <end position="312"/>
    </location>
</feature>
<evidence type="ECO:0000313" key="3">
    <source>
        <dbReference type="Proteomes" id="UP001151760"/>
    </source>
</evidence>
<name>A0ABQ5BXG9_9ASTR</name>
<sequence>MAEQQTIKYAPQWNNMTMDNVTFQTNNVVGNFNYPPNVPAYKPIMKFLLNCPLKKAFTNCPSVVYQNFLREFWSTVVAYDPFPSTDETEQRPLREFLIKFLVLNGQRPLTLDFNTFCSSTGLDYNNGKYVAHPTPEAVKKELGKIALNPSYLDKTPVLKNSFPMAWRILFTFVIQVLGGNYSSTEQVNSIQQLLAYCLITGTEVDIGEIIYSDLVTKLLNKSRLKYVSYPRFISCALQVLLGSDYTQDENFGFLPGILSNSNFTKDPSKVTDIELTAHMIAVNNQKDSVSPLPLAAKPKKGKSQTVTPTLPKSQGPEASGALSKKRQKPKSKKPPTKTKVTPPKPTEGSEQSHSVSSGTVPDPQDLERNIQLASTGLPSTLDEGTRKSQPLPEGTATHPKDSGGNIQPLDRDLTSTTSDEGTAKTTPRPEGSLGDKDSGGNIPPTDMEPINPTVVDPLGISAKALLLSDDEAQENEEDIIGAGEEIDEEPQAASIAETHHQSPPTQADKPQSSHALSTKASDNDTSFKYLRKVSNALFAKITEDNWEKHEEAVVNYADLKASIDEYYDENIAHRDQTDKLVEASMSSLEKSSNTISDLYKGFNIITELLKEIKNAVKDDPVINKKISEATESFTKISTNIIEVLSLVKGFNFSDLQSSVNALQAYALKQDEELAAWAKSSTNMAWNLGSRLFCLL</sequence>
<comment type="caution">
    <text evidence="2">The sequence shown here is derived from an EMBL/GenBank/DDBJ whole genome shotgun (WGS) entry which is preliminary data.</text>
</comment>